<keyword evidence="1" id="KW-0812">Transmembrane</keyword>
<reference evidence="3" key="1">
    <citation type="submission" date="2016-01" db="EMBL/GenBank/DDBJ databases">
        <title>Whole genome sequencing of Bhargavaea cecembensis T14.</title>
        <authorList>
            <person name="Hong K.W."/>
        </authorList>
    </citation>
    <scope>NUCLEOTIDE SEQUENCE [LARGE SCALE GENOMIC DNA]</scope>
    <source>
        <strain evidence="3">M19</strain>
    </source>
</reference>
<dbReference type="Proteomes" id="UP000076510">
    <property type="component" value="Unassembled WGS sequence"/>
</dbReference>
<dbReference type="EMBL" id="LQQY01000009">
    <property type="protein sequence ID" value="KZE50966.1"/>
    <property type="molecule type" value="Genomic_DNA"/>
</dbReference>
<evidence type="ECO:0000256" key="1">
    <source>
        <dbReference type="SAM" id="Phobius"/>
    </source>
</evidence>
<sequence length="234" mass="27041">MVENEPSITSTDKKRSKVGCIVWVVILVFVATLLFFGKFYYDIELKERTLLISSSPDHTNTIEIVEKGEPSFFGPSSIRIKYRNKYIDRILKNDGARPDDSNTNVEWDSNNTALITLAGREQKPETIEFNMERKKPFKNVQLELESNAIATSISPDNTNMIQITKTIRSQGEKPEEYLKIYYGPKGSKLKEYKIIDRIIRYSDQTIEWKSPTHATIDILRNDKILETIEIEIDL</sequence>
<feature type="transmembrane region" description="Helical" evidence="1">
    <location>
        <begin position="20"/>
        <end position="41"/>
    </location>
</feature>
<dbReference type="OrthoDB" id="2858028at2"/>
<dbReference type="AlphaFoldDB" id="A0A163LTJ2"/>
<proteinExistence type="predicted"/>
<keyword evidence="1" id="KW-0472">Membrane</keyword>
<evidence type="ECO:0000313" key="3">
    <source>
        <dbReference type="Proteomes" id="UP000076510"/>
    </source>
</evidence>
<dbReference type="RefSeq" id="WP_063190909.1">
    <property type="nucleotide sequence ID" value="NZ_JBLGCT010000001.1"/>
</dbReference>
<name>A0A163LTJ2_9BACI</name>
<protein>
    <submittedName>
        <fullName evidence="2">Uncharacterized protein</fullName>
    </submittedName>
</protein>
<comment type="caution">
    <text evidence="2">The sequence shown here is derived from an EMBL/GenBank/DDBJ whole genome shotgun (WGS) entry which is preliminary data.</text>
</comment>
<organism evidence="2 3">
    <name type="scientific">Rossellomorea marisflavi</name>
    <dbReference type="NCBI Taxonomy" id="189381"/>
    <lineage>
        <taxon>Bacteria</taxon>
        <taxon>Bacillati</taxon>
        <taxon>Bacillota</taxon>
        <taxon>Bacilli</taxon>
        <taxon>Bacillales</taxon>
        <taxon>Bacillaceae</taxon>
        <taxon>Rossellomorea</taxon>
    </lineage>
</organism>
<keyword evidence="1" id="KW-1133">Transmembrane helix</keyword>
<accession>A0A163LTJ2</accession>
<evidence type="ECO:0000313" key="2">
    <source>
        <dbReference type="EMBL" id="KZE50966.1"/>
    </source>
</evidence>
<gene>
    <name evidence="2" type="ORF">AV649_16475</name>
</gene>